<proteinExistence type="predicted"/>
<protein>
    <submittedName>
        <fullName evidence="1">Uncharacterized protein</fullName>
    </submittedName>
</protein>
<accession>A0A2A3EKI9</accession>
<evidence type="ECO:0000313" key="1">
    <source>
        <dbReference type="EMBL" id="PBC31706.1"/>
    </source>
</evidence>
<keyword evidence="2" id="KW-1185">Reference proteome</keyword>
<dbReference type="AlphaFoldDB" id="A0A2A3EKI9"/>
<gene>
    <name evidence="1" type="ORF">APICC_09858</name>
</gene>
<sequence>MGRAICQAVLCWTRTRLNEELGDPGRRPAPVPGRVVVVSPIRPGSVSMSTTMGTAGAPVHRGDSSPATFSCYY</sequence>
<dbReference type="EMBL" id="KZ288229">
    <property type="protein sequence ID" value="PBC31706.1"/>
    <property type="molecule type" value="Genomic_DNA"/>
</dbReference>
<name>A0A2A3EKI9_APICC</name>
<reference evidence="1 2" key="1">
    <citation type="submission" date="2014-07" db="EMBL/GenBank/DDBJ databases">
        <title>Genomic and transcriptomic analysis on Apis cerana provide comprehensive insights into honey bee biology.</title>
        <authorList>
            <person name="Diao Q."/>
            <person name="Sun L."/>
            <person name="Zheng H."/>
            <person name="Zheng H."/>
            <person name="Xu S."/>
            <person name="Wang S."/>
            <person name="Zeng Z."/>
            <person name="Hu F."/>
            <person name="Su S."/>
            <person name="Wu J."/>
        </authorList>
    </citation>
    <scope>NUCLEOTIDE SEQUENCE [LARGE SCALE GENOMIC DNA]</scope>
    <source>
        <tissue evidence="1">Pupae without intestine</tissue>
    </source>
</reference>
<dbReference type="Proteomes" id="UP000242457">
    <property type="component" value="Unassembled WGS sequence"/>
</dbReference>
<evidence type="ECO:0000313" key="2">
    <source>
        <dbReference type="Proteomes" id="UP000242457"/>
    </source>
</evidence>
<organism evidence="1 2">
    <name type="scientific">Apis cerana cerana</name>
    <name type="common">Oriental honeybee</name>
    <dbReference type="NCBI Taxonomy" id="94128"/>
    <lineage>
        <taxon>Eukaryota</taxon>
        <taxon>Metazoa</taxon>
        <taxon>Ecdysozoa</taxon>
        <taxon>Arthropoda</taxon>
        <taxon>Hexapoda</taxon>
        <taxon>Insecta</taxon>
        <taxon>Pterygota</taxon>
        <taxon>Neoptera</taxon>
        <taxon>Endopterygota</taxon>
        <taxon>Hymenoptera</taxon>
        <taxon>Apocrita</taxon>
        <taxon>Aculeata</taxon>
        <taxon>Apoidea</taxon>
        <taxon>Anthophila</taxon>
        <taxon>Apidae</taxon>
        <taxon>Apis</taxon>
    </lineage>
</organism>